<dbReference type="InterPro" id="IPR000172">
    <property type="entry name" value="GMC_OxRdtase_N"/>
</dbReference>
<feature type="domain" description="Glucose-methanol-choline oxidoreductase N-terminal" evidence="9">
    <location>
        <begin position="283"/>
        <end position="297"/>
    </location>
</feature>
<comment type="similarity">
    <text evidence="2 6">Belongs to the GMC oxidoreductase family.</text>
</comment>
<feature type="domain" description="Glucose-methanol-choline oxidoreductase N-terminal" evidence="8">
    <location>
        <begin position="110"/>
        <end position="133"/>
    </location>
</feature>
<dbReference type="InterPro" id="IPR007867">
    <property type="entry name" value="GMC_OxRtase_C"/>
</dbReference>
<protein>
    <submittedName>
        <fullName evidence="10">Choline dehydrogenase</fullName>
        <ecNumber evidence="10">1.1.99.1</ecNumber>
    </submittedName>
</protein>
<name>A0A0P0R6Q8_9BURK</name>
<evidence type="ECO:0000256" key="2">
    <source>
        <dbReference type="ARBA" id="ARBA00010790"/>
    </source>
</evidence>
<keyword evidence="10" id="KW-0560">Oxidoreductase</keyword>
<keyword evidence="4 5" id="KW-0274">FAD</keyword>
<dbReference type="Gene3D" id="3.50.50.60">
    <property type="entry name" value="FAD/NAD(P)-binding domain"/>
    <property type="match status" value="1"/>
</dbReference>
<evidence type="ECO:0000256" key="1">
    <source>
        <dbReference type="ARBA" id="ARBA00001974"/>
    </source>
</evidence>
<feature type="region of interest" description="Disordered" evidence="7">
    <location>
        <begin position="564"/>
        <end position="585"/>
    </location>
</feature>
<dbReference type="Proteomes" id="UP000019146">
    <property type="component" value="Chromosome 1"/>
</dbReference>
<evidence type="ECO:0000256" key="7">
    <source>
        <dbReference type="SAM" id="MobiDB-lite"/>
    </source>
</evidence>
<dbReference type="AlphaFoldDB" id="A0A0P0R6Q8"/>
<accession>A0A0P0R6Q8</accession>
<dbReference type="PANTHER" id="PTHR11552:SF147">
    <property type="entry name" value="CHOLINE DEHYDROGENASE, MITOCHONDRIAL"/>
    <property type="match status" value="1"/>
</dbReference>
<dbReference type="SUPFAM" id="SSF51905">
    <property type="entry name" value="FAD/NAD(P)-binding domain"/>
    <property type="match status" value="1"/>
</dbReference>
<dbReference type="Pfam" id="PF00732">
    <property type="entry name" value="GMC_oxred_N"/>
    <property type="match status" value="1"/>
</dbReference>
<dbReference type="EC" id="1.1.99.1" evidence="10"/>
<dbReference type="SUPFAM" id="SSF54373">
    <property type="entry name" value="FAD-linked reductases, C-terminal domain"/>
    <property type="match status" value="1"/>
</dbReference>
<feature type="binding site" evidence="5">
    <location>
        <position position="112"/>
    </location>
    <ligand>
        <name>FAD</name>
        <dbReference type="ChEBI" id="CHEBI:57692"/>
    </ligand>
</feature>
<dbReference type="PROSITE" id="PS00623">
    <property type="entry name" value="GMC_OXRED_1"/>
    <property type="match status" value="1"/>
</dbReference>
<sequence>MARTPEAQSDAMQRGHAKETRVSTTARKLEGEFDYIVIGAGTAGCVLANRLTEDPDVTVLLLEAGGKDDYHWIHVPVGYLYCIGNPRTDWLYKTQAEPGLNGRALSYPRGRVLGGSSSINGMIYMRGQREDYDEWARVTGDSSWSWDAVLPVFKRSEDHHGGANEFHGAGGQWRVEKQRLKWKILEKFAEAAQEAGIPATDDFNRGDNTGVGYFDVNQKRGIRWNASKAFLRPAMQRPNLTVITGAHTQRVVFEGKRCVGVEYRGGDVEYIAKARIEVVMSSGAVNSPQLLELSGIGNGARLQNLGIEVVNDLRGVGENLQDHLQLRMAYKVHGVRTLNTASAHWWGKMMIGLQYLLTQSGPMSMSPSQLGAFAKSDVNDRSLTRSDLEYHVQPLSLEKFGEPLHRFNAFTASVCHLRPTSRGSVHIESRDPHVAPLIAPNYLSTDYDRHVAANALRLTRRIAAAPALKPYRPEEILPGIQFQTEEELQVAAGQVGTTIFHPVGTCRMGTSNDPGAVVDSRLRVIGVEGLRVVDASVMPTITSGNTNSPTLMIAERASDMIRADRRARRDGQTIETSTASPMSVA</sequence>
<dbReference type="GO" id="GO:0008812">
    <property type="term" value="F:choline dehydrogenase activity"/>
    <property type="evidence" value="ECO:0007669"/>
    <property type="project" value="UniProtKB-EC"/>
</dbReference>
<evidence type="ECO:0000313" key="10">
    <source>
        <dbReference type="EMBL" id="ALL63552.1"/>
    </source>
</evidence>
<dbReference type="KEGG" id="bcai:K788_0003603"/>
<dbReference type="Pfam" id="PF05199">
    <property type="entry name" value="GMC_oxred_C"/>
    <property type="match status" value="1"/>
</dbReference>
<feature type="region of interest" description="Disordered" evidence="7">
    <location>
        <begin position="1"/>
        <end position="23"/>
    </location>
</feature>
<dbReference type="PROSITE" id="PS00624">
    <property type="entry name" value="GMC_OXRED_2"/>
    <property type="match status" value="1"/>
</dbReference>
<dbReference type="EMBL" id="CP012746">
    <property type="protein sequence ID" value="ALL63552.1"/>
    <property type="molecule type" value="Genomic_DNA"/>
</dbReference>
<evidence type="ECO:0000259" key="8">
    <source>
        <dbReference type="PROSITE" id="PS00623"/>
    </source>
</evidence>
<evidence type="ECO:0000256" key="5">
    <source>
        <dbReference type="PIRSR" id="PIRSR000137-2"/>
    </source>
</evidence>
<organism evidence="10 11">
    <name type="scientific">Paraburkholderia caribensis MBA4</name>
    <dbReference type="NCBI Taxonomy" id="1323664"/>
    <lineage>
        <taxon>Bacteria</taxon>
        <taxon>Pseudomonadati</taxon>
        <taxon>Pseudomonadota</taxon>
        <taxon>Betaproteobacteria</taxon>
        <taxon>Burkholderiales</taxon>
        <taxon>Burkholderiaceae</taxon>
        <taxon>Paraburkholderia</taxon>
    </lineage>
</organism>
<dbReference type="InterPro" id="IPR036188">
    <property type="entry name" value="FAD/NAD-bd_sf"/>
</dbReference>
<reference evidence="10 11" key="1">
    <citation type="journal article" date="2014" name="Genome Announc.">
        <title>Draft Genome Sequence of the Haloacid-Degrading Burkholderia caribensis Strain MBA4.</title>
        <authorList>
            <person name="Pan Y."/>
            <person name="Kong K.F."/>
            <person name="Tsang J.S."/>
        </authorList>
    </citation>
    <scope>NUCLEOTIDE SEQUENCE [LARGE SCALE GENOMIC DNA]</scope>
    <source>
        <strain evidence="10 11">MBA4</strain>
    </source>
</reference>
<dbReference type="PANTHER" id="PTHR11552">
    <property type="entry name" value="GLUCOSE-METHANOL-CHOLINE GMC OXIDOREDUCTASE"/>
    <property type="match status" value="1"/>
</dbReference>
<keyword evidence="3 6" id="KW-0285">Flavoprotein</keyword>
<dbReference type="InterPro" id="IPR012132">
    <property type="entry name" value="GMC_OxRdtase"/>
</dbReference>
<dbReference type="NCBIfam" id="NF002550">
    <property type="entry name" value="PRK02106.1"/>
    <property type="match status" value="1"/>
</dbReference>
<evidence type="ECO:0000313" key="11">
    <source>
        <dbReference type="Proteomes" id="UP000019146"/>
    </source>
</evidence>
<dbReference type="Gene3D" id="3.30.560.10">
    <property type="entry name" value="Glucose Oxidase, domain 3"/>
    <property type="match status" value="1"/>
</dbReference>
<evidence type="ECO:0000256" key="6">
    <source>
        <dbReference type="RuleBase" id="RU003968"/>
    </source>
</evidence>
<evidence type="ECO:0000256" key="3">
    <source>
        <dbReference type="ARBA" id="ARBA00022630"/>
    </source>
</evidence>
<proteinExistence type="inferred from homology"/>
<dbReference type="PIRSF" id="PIRSF000137">
    <property type="entry name" value="Alcohol_oxidase"/>
    <property type="match status" value="1"/>
</dbReference>
<feature type="compositionally biased region" description="Polar residues" evidence="7">
    <location>
        <begin position="1"/>
        <end position="11"/>
    </location>
</feature>
<feature type="compositionally biased region" description="Polar residues" evidence="7">
    <location>
        <begin position="573"/>
        <end position="585"/>
    </location>
</feature>
<comment type="cofactor">
    <cofactor evidence="1 5">
        <name>FAD</name>
        <dbReference type="ChEBI" id="CHEBI:57692"/>
    </cofactor>
</comment>
<evidence type="ECO:0000256" key="4">
    <source>
        <dbReference type="ARBA" id="ARBA00022827"/>
    </source>
</evidence>
<dbReference type="GO" id="GO:0050660">
    <property type="term" value="F:flavin adenine dinucleotide binding"/>
    <property type="evidence" value="ECO:0007669"/>
    <property type="project" value="InterPro"/>
</dbReference>
<gene>
    <name evidence="10" type="ORF">K788_0003603</name>
</gene>
<evidence type="ECO:0000259" key="9">
    <source>
        <dbReference type="PROSITE" id="PS00624"/>
    </source>
</evidence>